<keyword evidence="13" id="KW-1185">Reference proteome</keyword>
<dbReference type="Pfam" id="PF04055">
    <property type="entry name" value="Radical_SAM"/>
    <property type="match status" value="1"/>
</dbReference>
<dbReference type="EMBL" id="JADEXG010000010">
    <property type="protein sequence ID" value="MBE9076905.1"/>
    <property type="molecule type" value="Genomic_DNA"/>
</dbReference>
<dbReference type="FunFam" id="3.80.30.20:FF:000001">
    <property type="entry name" value="tRNA-2-methylthio-N(6)-dimethylallyladenosine synthase 2"/>
    <property type="match status" value="1"/>
</dbReference>
<dbReference type="SFLD" id="SFLDG01082">
    <property type="entry name" value="B12-binding_domain_containing"/>
    <property type="match status" value="1"/>
</dbReference>
<evidence type="ECO:0000256" key="3">
    <source>
        <dbReference type="ARBA" id="ARBA00022679"/>
    </source>
</evidence>
<dbReference type="Gene3D" id="3.80.30.20">
    <property type="entry name" value="tm_1862 like domain"/>
    <property type="match status" value="1"/>
</dbReference>
<dbReference type="InterPro" id="IPR005840">
    <property type="entry name" value="Ribosomal_uS12_MeSTrfase_RimO"/>
</dbReference>
<dbReference type="GO" id="GO:0005829">
    <property type="term" value="C:cytosol"/>
    <property type="evidence" value="ECO:0007669"/>
    <property type="project" value="TreeGrafter"/>
</dbReference>
<dbReference type="RefSeq" id="WP_193905566.1">
    <property type="nucleotide sequence ID" value="NZ_JADEXG010000010.1"/>
</dbReference>
<feature type="binding site" evidence="8">
    <location>
        <position position="158"/>
    </location>
    <ligand>
        <name>[4Fe-4S] cluster</name>
        <dbReference type="ChEBI" id="CHEBI:49883"/>
        <label>2</label>
        <note>4Fe-4S-S-AdoMet</note>
    </ligand>
</feature>
<dbReference type="InterPro" id="IPR020612">
    <property type="entry name" value="Methylthiotransferase_CS"/>
</dbReference>
<dbReference type="InterPro" id="IPR006638">
    <property type="entry name" value="Elp3/MiaA/NifB-like_rSAM"/>
</dbReference>
<feature type="binding site" evidence="8">
    <location>
        <position position="14"/>
    </location>
    <ligand>
        <name>[4Fe-4S] cluster</name>
        <dbReference type="ChEBI" id="CHEBI:49883"/>
        <label>1</label>
    </ligand>
</feature>
<dbReference type="Gene3D" id="2.40.50.140">
    <property type="entry name" value="Nucleic acid-binding proteins"/>
    <property type="match status" value="1"/>
</dbReference>
<comment type="function">
    <text evidence="8">Catalyzes the methylthiolation of an aspartic acid residue of ribosomal protein uS12.</text>
</comment>
<dbReference type="PROSITE" id="PS51449">
    <property type="entry name" value="MTTASE_N"/>
    <property type="match status" value="1"/>
</dbReference>
<comment type="cofactor">
    <cofactor evidence="8">
        <name>[4Fe-4S] cluster</name>
        <dbReference type="ChEBI" id="CHEBI:49883"/>
    </cofactor>
    <text evidence="8">Binds 2 [4Fe-4S] clusters. One cluster is coordinated with 3 cysteines and an exchangeable S-adenosyl-L-methionine.</text>
</comment>
<keyword evidence="12" id="KW-0687">Ribonucleoprotein</keyword>
<feature type="binding site" evidence="8">
    <location>
        <position position="161"/>
    </location>
    <ligand>
        <name>[4Fe-4S] cluster</name>
        <dbReference type="ChEBI" id="CHEBI:49883"/>
        <label>2</label>
        <note>4Fe-4S-S-AdoMet</note>
    </ligand>
</feature>
<keyword evidence="5 8" id="KW-0479">Metal-binding</keyword>
<dbReference type="GO" id="GO:0005840">
    <property type="term" value="C:ribosome"/>
    <property type="evidence" value="ECO:0007669"/>
    <property type="project" value="UniProtKB-KW"/>
</dbReference>
<dbReference type="GO" id="GO:0051539">
    <property type="term" value="F:4 iron, 4 sulfur cluster binding"/>
    <property type="evidence" value="ECO:0007669"/>
    <property type="project" value="UniProtKB-UniRule"/>
</dbReference>
<dbReference type="GO" id="GO:0035599">
    <property type="term" value="F:aspartic acid methylthiotransferase activity"/>
    <property type="evidence" value="ECO:0007669"/>
    <property type="project" value="TreeGrafter"/>
</dbReference>
<dbReference type="GO" id="GO:0035600">
    <property type="term" value="P:tRNA methylthiolation"/>
    <property type="evidence" value="ECO:0007669"/>
    <property type="project" value="UniProtKB-ARBA"/>
</dbReference>
<keyword evidence="6 8" id="KW-0408">Iron</keyword>
<dbReference type="GO" id="GO:0103039">
    <property type="term" value="F:protein methylthiotransferase activity"/>
    <property type="evidence" value="ECO:0007669"/>
    <property type="project" value="UniProtKB-EC"/>
</dbReference>
<dbReference type="PANTHER" id="PTHR43837:SF1">
    <property type="entry name" value="RIBOSOMAL PROTEIN US12 METHYLTHIOTRANSFERASE RIMO"/>
    <property type="match status" value="1"/>
</dbReference>
<dbReference type="PROSITE" id="PS51918">
    <property type="entry name" value="RADICAL_SAM"/>
    <property type="match status" value="1"/>
</dbReference>
<sequence length="447" mass="49187">MGRKPTIAVSHLGCEKNRVDTEHMLGLLAQAGYGIDADEAAADYVIVNTCSFIEAAREESVRTLVELAEADKRIVISGCLAQHFQHELLEELPEAVALVGTGDYHRIVEVIERAEAGERIKAVSAEPTYIADETVPRYRTTTAGVAYVRIAEGCNYRCAFCIIPHLRGQQRSRTIESIVAEAERLVTEGVQELVLISQITTNYGVDLYGEPRLAELLRALGQVDVPWIRMHYAYPTGLSPAVIDAIRETPNLLPYLDLPLQHSHPEILRAMNRPWQGQVNDRIIENLKAALPEATFRTTFIVGFPGETEAHFEHLLAFVNRHEFDLVGAFTFSAEAGTPAHDLPNQLPPAVKAARQETLMLAQQPISFRRNQLQVGRTVDVLVEQENLATGELIGRSARFAPDVDGLVYVQGQARLGQIVPVTIEAADTYDLFGEVAVPALAASRSG</sequence>
<dbReference type="EC" id="2.8.4.4" evidence="8"/>
<dbReference type="InterPro" id="IPR007197">
    <property type="entry name" value="rSAM"/>
</dbReference>
<dbReference type="Proteomes" id="UP000636505">
    <property type="component" value="Unassembled WGS sequence"/>
</dbReference>
<gene>
    <name evidence="8 12" type="primary">rimO</name>
    <name evidence="12" type="ORF">IQ241_06285</name>
</gene>
<dbReference type="SFLD" id="SFLDS00029">
    <property type="entry name" value="Radical_SAM"/>
    <property type="match status" value="1"/>
</dbReference>
<dbReference type="InterPro" id="IPR058240">
    <property type="entry name" value="rSAM_sf"/>
</dbReference>
<evidence type="ECO:0000256" key="5">
    <source>
        <dbReference type="ARBA" id="ARBA00022723"/>
    </source>
</evidence>
<evidence type="ECO:0000259" key="9">
    <source>
        <dbReference type="PROSITE" id="PS50926"/>
    </source>
</evidence>
<feature type="domain" description="MTTase N-terminal" evidence="10">
    <location>
        <begin position="5"/>
        <end position="116"/>
    </location>
</feature>
<dbReference type="NCBIfam" id="TIGR00089">
    <property type="entry name" value="MiaB/RimO family radical SAM methylthiotransferase"/>
    <property type="match status" value="1"/>
</dbReference>
<keyword evidence="2 8" id="KW-0963">Cytoplasm</keyword>
<evidence type="ECO:0000259" key="11">
    <source>
        <dbReference type="PROSITE" id="PS51918"/>
    </source>
</evidence>
<feature type="binding site" evidence="8">
    <location>
        <position position="79"/>
    </location>
    <ligand>
        <name>[4Fe-4S] cluster</name>
        <dbReference type="ChEBI" id="CHEBI:49883"/>
        <label>1</label>
    </ligand>
</feature>
<keyword evidence="3 8" id="KW-0808">Transferase</keyword>
<proteinExistence type="inferred from homology"/>
<dbReference type="InterPro" id="IPR005839">
    <property type="entry name" value="Methylthiotransferase"/>
</dbReference>
<feature type="binding site" evidence="8">
    <location>
        <position position="50"/>
    </location>
    <ligand>
        <name>[4Fe-4S] cluster</name>
        <dbReference type="ChEBI" id="CHEBI:49883"/>
        <label>1</label>
    </ligand>
</feature>
<protein>
    <recommendedName>
        <fullName evidence="8">Ribosomal protein uS12 methylthiotransferase RimO</fullName>
        <shortName evidence="8">uS12 MTTase</shortName>
        <shortName evidence="8">uS12 methylthiotransferase</shortName>
        <ecNumber evidence="8">2.8.4.4</ecNumber>
    </recommendedName>
    <alternativeName>
        <fullName evidence="8">Ribosomal protein uS12 (aspartate-C(3))-methylthiotransferase</fullName>
    </alternativeName>
    <alternativeName>
        <fullName evidence="8">Ribosome maturation factor RimO</fullName>
    </alternativeName>
</protein>
<dbReference type="SFLD" id="SFLDG01061">
    <property type="entry name" value="methylthiotransferase"/>
    <property type="match status" value="1"/>
</dbReference>
<evidence type="ECO:0000256" key="1">
    <source>
        <dbReference type="ARBA" id="ARBA00022485"/>
    </source>
</evidence>
<dbReference type="NCBIfam" id="TIGR01125">
    <property type="entry name" value="30S ribosomal protein S12 methylthiotransferase RimO"/>
    <property type="match status" value="1"/>
</dbReference>
<dbReference type="SMART" id="SM00729">
    <property type="entry name" value="Elp3"/>
    <property type="match status" value="1"/>
</dbReference>
<feature type="domain" description="TRAM" evidence="9">
    <location>
        <begin position="372"/>
        <end position="438"/>
    </location>
</feature>
<dbReference type="PROSITE" id="PS50926">
    <property type="entry name" value="TRAM"/>
    <property type="match status" value="1"/>
</dbReference>
<evidence type="ECO:0000313" key="13">
    <source>
        <dbReference type="Proteomes" id="UP000636505"/>
    </source>
</evidence>
<evidence type="ECO:0000256" key="8">
    <source>
        <dbReference type="HAMAP-Rule" id="MF_01865"/>
    </source>
</evidence>
<dbReference type="SUPFAM" id="SSF102114">
    <property type="entry name" value="Radical SAM enzymes"/>
    <property type="match status" value="1"/>
</dbReference>
<comment type="subcellular location">
    <subcellularLocation>
        <location evidence="8">Cytoplasm</location>
    </subcellularLocation>
</comment>
<dbReference type="InterPro" id="IPR013848">
    <property type="entry name" value="Methylthiotransferase_N"/>
</dbReference>
<dbReference type="Pfam" id="PF18693">
    <property type="entry name" value="TRAM_2"/>
    <property type="match status" value="1"/>
</dbReference>
<feature type="domain" description="Radical SAM core" evidence="11">
    <location>
        <begin position="140"/>
        <end position="369"/>
    </location>
</feature>
<evidence type="ECO:0000259" key="10">
    <source>
        <dbReference type="PROSITE" id="PS51449"/>
    </source>
</evidence>
<dbReference type="InterPro" id="IPR038135">
    <property type="entry name" value="Methylthiotransferase_N_sf"/>
</dbReference>
<keyword evidence="1 8" id="KW-0004">4Fe-4S</keyword>
<keyword evidence="4 8" id="KW-0949">S-adenosyl-L-methionine</keyword>
<comment type="catalytic activity">
    <reaction evidence="8">
        <text>L-aspartate(89)-[ribosomal protein uS12]-hydrogen + (sulfur carrier)-SH + AH2 + 2 S-adenosyl-L-methionine = 3-methylsulfanyl-L-aspartate(89)-[ribosomal protein uS12]-hydrogen + (sulfur carrier)-H + 5'-deoxyadenosine + L-methionine + A + S-adenosyl-L-homocysteine + 2 H(+)</text>
        <dbReference type="Rhea" id="RHEA:37087"/>
        <dbReference type="Rhea" id="RHEA-COMP:10460"/>
        <dbReference type="Rhea" id="RHEA-COMP:10461"/>
        <dbReference type="Rhea" id="RHEA-COMP:14737"/>
        <dbReference type="Rhea" id="RHEA-COMP:14739"/>
        <dbReference type="ChEBI" id="CHEBI:13193"/>
        <dbReference type="ChEBI" id="CHEBI:15378"/>
        <dbReference type="ChEBI" id="CHEBI:17319"/>
        <dbReference type="ChEBI" id="CHEBI:17499"/>
        <dbReference type="ChEBI" id="CHEBI:29917"/>
        <dbReference type="ChEBI" id="CHEBI:29961"/>
        <dbReference type="ChEBI" id="CHEBI:57844"/>
        <dbReference type="ChEBI" id="CHEBI:57856"/>
        <dbReference type="ChEBI" id="CHEBI:59789"/>
        <dbReference type="ChEBI" id="CHEBI:64428"/>
        <dbReference type="ChEBI" id="CHEBI:73599"/>
        <dbReference type="EC" id="2.8.4.4"/>
    </reaction>
</comment>
<evidence type="ECO:0000256" key="2">
    <source>
        <dbReference type="ARBA" id="ARBA00022490"/>
    </source>
</evidence>
<dbReference type="SFLD" id="SFLDF00274">
    <property type="entry name" value="ribosomal_protein_S12_methylth"/>
    <property type="match status" value="1"/>
</dbReference>
<evidence type="ECO:0000313" key="12">
    <source>
        <dbReference type="EMBL" id="MBE9076905.1"/>
    </source>
</evidence>
<dbReference type="InterPro" id="IPR023404">
    <property type="entry name" value="rSAM_horseshoe"/>
</dbReference>
<keyword evidence="7 8" id="KW-0411">Iron-sulfur</keyword>
<evidence type="ECO:0000256" key="7">
    <source>
        <dbReference type="ARBA" id="ARBA00023014"/>
    </source>
</evidence>
<dbReference type="Pfam" id="PF00919">
    <property type="entry name" value="UPF0004"/>
    <property type="match status" value="1"/>
</dbReference>
<name>A0A8J7AKN8_9CYAN</name>
<dbReference type="CDD" id="cd01335">
    <property type="entry name" value="Radical_SAM"/>
    <property type="match status" value="1"/>
</dbReference>
<dbReference type="AlphaFoldDB" id="A0A8J7AKN8"/>
<dbReference type="InterPro" id="IPR002792">
    <property type="entry name" value="TRAM_dom"/>
</dbReference>
<feature type="binding site" evidence="8">
    <location>
        <position position="154"/>
    </location>
    <ligand>
        <name>[4Fe-4S] cluster</name>
        <dbReference type="ChEBI" id="CHEBI:49883"/>
        <label>2</label>
        <note>4Fe-4S-S-AdoMet</note>
    </ligand>
</feature>
<keyword evidence="12" id="KW-0689">Ribosomal protein</keyword>
<dbReference type="Gene3D" id="3.40.50.12160">
    <property type="entry name" value="Methylthiotransferase, N-terminal domain"/>
    <property type="match status" value="1"/>
</dbReference>
<dbReference type="HAMAP" id="MF_01865">
    <property type="entry name" value="MTTase_RimO"/>
    <property type="match status" value="1"/>
</dbReference>
<dbReference type="GO" id="GO:0046872">
    <property type="term" value="F:metal ion binding"/>
    <property type="evidence" value="ECO:0007669"/>
    <property type="project" value="UniProtKB-KW"/>
</dbReference>
<evidence type="ECO:0000256" key="4">
    <source>
        <dbReference type="ARBA" id="ARBA00022691"/>
    </source>
</evidence>
<dbReference type="PANTHER" id="PTHR43837">
    <property type="entry name" value="RIBOSOMAL PROTEIN S12 METHYLTHIOTRANSFERASE RIMO"/>
    <property type="match status" value="1"/>
</dbReference>
<reference evidence="12" key="1">
    <citation type="submission" date="2020-10" db="EMBL/GenBank/DDBJ databases">
        <authorList>
            <person name="Castelo-Branco R."/>
            <person name="Eusebio N."/>
            <person name="Adriana R."/>
            <person name="Vieira A."/>
            <person name="Brugerolle De Fraissinette N."/>
            <person name="Rezende De Castro R."/>
            <person name="Schneider M.P."/>
            <person name="Vasconcelos V."/>
            <person name="Leao P.N."/>
        </authorList>
    </citation>
    <scope>NUCLEOTIDE SEQUENCE</scope>
    <source>
        <strain evidence="12">LEGE 07310</strain>
    </source>
</reference>
<accession>A0A8J7AKN8</accession>
<comment type="caution">
    <text evidence="12">The sequence shown here is derived from an EMBL/GenBank/DDBJ whole genome shotgun (WGS) entry which is preliminary data.</text>
</comment>
<organism evidence="12 13">
    <name type="scientific">Vasconcelosia minhoensis LEGE 07310</name>
    <dbReference type="NCBI Taxonomy" id="915328"/>
    <lineage>
        <taxon>Bacteria</taxon>
        <taxon>Bacillati</taxon>
        <taxon>Cyanobacteriota</taxon>
        <taxon>Cyanophyceae</taxon>
        <taxon>Nodosilineales</taxon>
        <taxon>Cymatolegaceae</taxon>
        <taxon>Vasconcelosia</taxon>
        <taxon>Vasconcelosia minhoensis</taxon>
    </lineage>
</organism>
<dbReference type="PROSITE" id="PS01278">
    <property type="entry name" value="MTTASE_RADICAL"/>
    <property type="match status" value="1"/>
</dbReference>
<comment type="similarity">
    <text evidence="8">Belongs to the methylthiotransferase family. RimO subfamily.</text>
</comment>
<evidence type="ECO:0000256" key="6">
    <source>
        <dbReference type="ARBA" id="ARBA00023004"/>
    </source>
</evidence>
<dbReference type="InterPro" id="IPR012340">
    <property type="entry name" value="NA-bd_OB-fold"/>
</dbReference>